<reference evidence="9 10" key="1">
    <citation type="journal article" date="2019" name="Int. J. Syst. Evol. Microbiol.">
        <title>The Global Catalogue of Microorganisms (GCM) 10K type strain sequencing project: providing services to taxonomists for standard genome sequencing and annotation.</title>
        <authorList>
            <consortium name="The Broad Institute Genomics Platform"/>
            <consortium name="The Broad Institute Genome Sequencing Center for Infectious Disease"/>
            <person name="Wu L."/>
            <person name="Ma J."/>
        </authorList>
    </citation>
    <scope>NUCLEOTIDE SEQUENCE [LARGE SCALE GENOMIC DNA]</scope>
    <source>
        <strain evidence="9 10">Y73</strain>
    </source>
</reference>
<name>A0ABD5UN06_9EURY</name>
<keyword evidence="2" id="KW-0813">Transport</keyword>
<proteinExistence type="inferred from homology"/>
<keyword evidence="3" id="KW-0547">Nucleotide-binding</keyword>
<dbReference type="PANTHER" id="PTHR45772:SF7">
    <property type="entry name" value="AMINO ACID ABC TRANSPORTER ATP-BINDING PROTEIN"/>
    <property type="match status" value="1"/>
</dbReference>
<dbReference type="GO" id="GO:0006865">
    <property type="term" value="P:amino acid transport"/>
    <property type="evidence" value="ECO:0007669"/>
    <property type="project" value="UniProtKB-KW"/>
</dbReference>
<comment type="similarity">
    <text evidence="1">Belongs to the ABC transporter superfamily.</text>
</comment>
<dbReference type="CDD" id="cd03219">
    <property type="entry name" value="ABC_Mj1267_LivG_branched"/>
    <property type="match status" value="1"/>
</dbReference>
<sequence>MSTVLLEVENLSKDFGATRAIDELSISLPRGEVTSIIGPNGAGKTTLFNLLTGEIAPTSGEIRFDGDRIDDRSPSELARLGISRSYQINNFFPDLTVLENILIATQSEDAGFGPADFLGSRAASPAARERAADVIDTVGLTDVTDQEASLLSHGQQRHLEVALALALNPELLLLDEPTAGMSPDTTAAMKDLLGRLSTEYTIVVVEHDMEMVMEISDRVIVINRGSLVASGSPTEVKDNEAVQRIYLGGTTA</sequence>
<dbReference type="PROSITE" id="PS50893">
    <property type="entry name" value="ABC_TRANSPORTER_2"/>
    <property type="match status" value="1"/>
</dbReference>
<evidence type="ECO:0000256" key="5">
    <source>
        <dbReference type="ARBA" id="ARBA00022970"/>
    </source>
</evidence>
<evidence type="ECO:0000313" key="10">
    <source>
        <dbReference type="Proteomes" id="UP001596333"/>
    </source>
</evidence>
<evidence type="ECO:0000256" key="1">
    <source>
        <dbReference type="ARBA" id="ARBA00005417"/>
    </source>
</evidence>
<dbReference type="SMART" id="SM00382">
    <property type="entry name" value="AAA"/>
    <property type="match status" value="1"/>
</dbReference>
<evidence type="ECO:0000259" key="8">
    <source>
        <dbReference type="PROSITE" id="PS50893"/>
    </source>
</evidence>
<evidence type="ECO:0000256" key="7">
    <source>
        <dbReference type="ARBA" id="ARBA00072811"/>
    </source>
</evidence>
<dbReference type="RefSeq" id="WP_379770980.1">
    <property type="nucleotide sequence ID" value="NZ_JBHSXI010000024.1"/>
</dbReference>
<dbReference type="InterPro" id="IPR032823">
    <property type="entry name" value="BCA_ABC_TP_C"/>
</dbReference>
<dbReference type="InterPro" id="IPR051120">
    <property type="entry name" value="ABC_AA/LPS_Transport"/>
</dbReference>
<feature type="domain" description="ABC transporter" evidence="8">
    <location>
        <begin position="6"/>
        <end position="249"/>
    </location>
</feature>
<dbReference type="SUPFAM" id="SSF52540">
    <property type="entry name" value="P-loop containing nucleoside triphosphate hydrolases"/>
    <property type="match status" value="1"/>
</dbReference>
<dbReference type="FunFam" id="3.40.50.300:FF:000421">
    <property type="entry name" value="Branched-chain amino acid ABC transporter ATP-binding protein"/>
    <property type="match status" value="1"/>
</dbReference>
<dbReference type="AlphaFoldDB" id="A0ABD5UN06"/>
<evidence type="ECO:0000256" key="6">
    <source>
        <dbReference type="ARBA" id="ARBA00056071"/>
    </source>
</evidence>
<evidence type="ECO:0000256" key="4">
    <source>
        <dbReference type="ARBA" id="ARBA00022840"/>
    </source>
</evidence>
<protein>
    <recommendedName>
        <fullName evidence="7">Probable branched-chain amino acid transport ATP-binding protein LivG</fullName>
    </recommendedName>
</protein>
<dbReference type="InterPro" id="IPR003439">
    <property type="entry name" value="ABC_transporter-like_ATP-bd"/>
</dbReference>
<comment type="caution">
    <text evidence="9">The sequence shown here is derived from an EMBL/GenBank/DDBJ whole genome shotgun (WGS) entry which is preliminary data.</text>
</comment>
<dbReference type="Proteomes" id="UP001596333">
    <property type="component" value="Unassembled WGS sequence"/>
</dbReference>
<gene>
    <name evidence="9" type="ORF">ACFQEY_17075</name>
</gene>
<keyword evidence="10" id="KW-1185">Reference proteome</keyword>
<organism evidence="9 10">
    <name type="scientific">Halorubrum trueperi</name>
    <dbReference type="NCBI Taxonomy" id="2004704"/>
    <lineage>
        <taxon>Archaea</taxon>
        <taxon>Methanobacteriati</taxon>
        <taxon>Methanobacteriota</taxon>
        <taxon>Stenosarchaea group</taxon>
        <taxon>Halobacteria</taxon>
        <taxon>Halobacteriales</taxon>
        <taxon>Haloferacaceae</taxon>
        <taxon>Halorubrum</taxon>
    </lineage>
</organism>
<keyword evidence="5" id="KW-0029">Amino-acid transport</keyword>
<dbReference type="GO" id="GO:0005524">
    <property type="term" value="F:ATP binding"/>
    <property type="evidence" value="ECO:0007669"/>
    <property type="project" value="UniProtKB-KW"/>
</dbReference>
<dbReference type="Pfam" id="PF12399">
    <property type="entry name" value="BCA_ABC_TP_C"/>
    <property type="match status" value="1"/>
</dbReference>
<dbReference type="Gene3D" id="3.40.50.300">
    <property type="entry name" value="P-loop containing nucleotide triphosphate hydrolases"/>
    <property type="match status" value="1"/>
</dbReference>
<dbReference type="InterPro" id="IPR003593">
    <property type="entry name" value="AAA+_ATPase"/>
</dbReference>
<evidence type="ECO:0000313" key="9">
    <source>
        <dbReference type="EMBL" id="MFC6890701.1"/>
    </source>
</evidence>
<evidence type="ECO:0000256" key="2">
    <source>
        <dbReference type="ARBA" id="ARBA00022448"/>
    </source>
</evidence>
<accession>A0ABD5UN06</accession>
<dbReference type="InterPro" id="IPR027417">
    <property type="entry name" value="P-loop_NTPase"/>
</dbReference>
<evidence type="ECO:0000256" key="3">
    <source>
        <dbReference type="ARBA" id="ARBA00022741"/>
    </source>
</evidence>
<keyword evidence="4 9" id="KW-0067">ATP-binding</keyword>
<dbReference type="EMBL" id="JBHSXI010000024">
    <property type="protein sequence ID" value="MFC6890701.1"/>
    <property type="molecule type" value="Genomic_DNA"/>
</dbReference>
<comment type="function">
    <text evidence="6">Probable component of a branched-chain amino-acid transport system.</text>
</comment>
<dbReference type="Pfam" id="PF00005">
    <property type="entry name" value="ABC_tran"/>
    <property type="match status" value="1"/>
</dbReference>
<dbReference type="PANTHER" id="PTHR45772">
    <property type="entry name" value="CONSERVED COMPONENT OF ABC TRANSPORTER FOR NATURAL AMINO ACIDS-RELATED"/>
    <property type="match status" value="1"/>
</dbReference>